<dbReference type="OrthoDB" id="5144432at2759"/>
<dbReference type="Proteomes" id="UP000824596">
    <property type="component" value="Unassembled WGS sequence"/>
</dbReference>
<dbReference type="RefSeq" id="XP_044715775.1">
    <property type="nucleotide sequence ID" value="XM_044869033.1"/>
</dbReference>
<keyword evidence="2" id="KW-1185">Reference proteome</keyword>
<dbReference type="GeneID" id="68359691"/>
<evidence type="ECO:0000313" key="2">
    <source>
        <dbReference type="Proteomes" id="UP000824596"/>
    </source>
</evidence>
<accession>A0A9P8SD59</accession>
<dbReference type="EMBL" id="JAIZPD010000016">
    <property type="protein sequence ID" value="KAH0958261.1"/>
    <property type="molecule type" value="Genomic_DNA"/>
</dbReference>
<reference evidence="1" key="1">
    <citation type="submission" date="2021-09" db="EMBL/GenBank/DDBJ databases">
        <title>A high-quality genome of the endoparasitic fungus Hirsutella rhossiliensis with a comparison of Hirsutella genomes reveals transposable elements contributing to genome size variation.</title>
        <authorList>
            <person name="Lin R."/>
            <person name="Jiao Y."/>
            <person name="Sun X."/>
            <person name="Ling J."/>
            <person name="Xie B."/>
            <person name="Cheng X."/>
        </authorList>
    </citation>
    <scope>NUCLEOTIDE SEQUENCE</scope>
    <source>
        <strain evidence="1">HR02</strain>
    </source>
</reference>
<organism evidence="1 2">
    <name type="scientific">Hirsutella rhossiliensis</name>
    <dbReference type="NCBI Taxonomy" id="111463"/>
    <lineage>
        <taxon>Eukaryota</taxon>
        <taxon>Fungi</taxon>
        <taxon>Dikarya</taxon>
        <taxon>Ascomycota</taxon>
        <taxon>Pezizomycotina</taxon>
        <taxon>Sordariomycetes</taxon>
        <taxon>Hypocreomycetidae</taxon>
        <taxon>Hypocreales</taxon>
        <taxon>Ophiocordycipitaceae</taxon>
        <taxon>Hirsutella</taxon>
    </lineage>
</organism>
<evidence type="ECO:0000313" key="1">
    <source>
        <dbReference type="EMBL" id="KAH0958261.1"/>
    </source>
</evidence>
<comment type="caution">
    <text evidence="1">The sequence shown here is derived from an EMBL/GenBank/DDBJ whole genome shotgun (WGS) entry which is preliminary data.</text>
</comment>
<name>A0A9P8SD59_9HYPO</name>
<protein>
    <submittedName>
        <fullName evidence="1">Uncharacterized protein</fullName>
    </submittedName>
</protein>
<sequence>MTDRSVVETEFYCSEDEDAKTPTARSGVLPDGERRRQLVRQGIDSDILAILDHKFLDGHNRCTILNSTGPDFCNPRTGQPAFVVITALQDALDRHFLNLDKKRTLFEILGWKFECLACHEIKAPADYQGTSYIFWGPEVPGSCYLRSGPCVACQEKARKSKHPQAGIVPYKVAYPE</sequence>
<dbReference type="AlphaFoldDB" id="A0A9P8SD59"/>
<proteinExistence type="predicted"/>
<gene>
    <name evidence="1" type="ORF">HRG_10562</name>
</gene>